<dbReference type="InterPro" id="IPR029063">
    <property type="entry name" value="SAM-dependent_MTases_sf"/>
</dbReference>
<dbReference type="STRING" id="1697053.AKN87_08325"/>
<comment type="similarity">
    <text evidence="3 14">Belongs to the class I-like SAM-binding methyltransferase superfamily. RsmB/NOP family.</text>
</comment>
<dbReference type="InterPro" id="IPR001678">
    <property type="entry name" value="MeTrfase_RsmB-F_NOP2_dom"/>
</dbReference>
<evidence type="ECO:0000256" key="5">
    <source>
        <dbReference type="ARBA" id="ARBA00022490"/>
    </source>
</evidence>
<comment type="catalytic activity">
    <reaction evidence="13">
        <text>cytidine(967) in 16S rRNA + S-adenosyl-L-methionine = 5-methylcytidine(967) in 16S rRNA + S-adenosyl-L-homocysteine + H(+)</text>
        <dbReference type="Rhea" id="RHEA:42748"/>
        <dbReference type="Rhea" id="RHEA-COMP:10219"/>
        <dbReference type="Rhea" id="RHEA-COMP:10220"/>
        <dbReference type="ChEBI" id="CHEBI:15378"/>
        <dbReference type="ChEBI" id="CHEBI:57856"/>
        <dbReference type="ChEBI" id="CHEBI:59789"/>
        <dbReference type="ChEBI" id="CHEBI:74483"/>
        <dbReference type="ChEBI" id="CHEBI:82748"/>
        <dbReference type="EC" id="2.1.1.176"/>
    </reaction>
</comment>
<dbReference type="CDD" id="cd02440">
    <property type="entry name" value="AdoMet_MTases"/>
    <property type="match status" value="1"/>
</dbReference>
<dbReference type="GO" id="GO:0005829">
    <property type="term" value="C:cytosol"/>
    <property type="evidence" value="ECO:0007669"/>
    <property type="project" value="TreeGrafter"/>
</dbReference>
<dbReference type="InterPro" id="IPR023267">
    <property type="entry name" value="RCMT"/>
</dbReference>
<protein>
    <recommendedName>
        <fullName evidence="4">16S rRNA (cytosine(967)-C(5))-methyltransferase</fullName>
        <ecNumber evidence="4">2.1.1.176</ecNumber>
    </recommendedName>
    <alternativeName>
        <fullName evidence="11">16S rRNA m5C967 methyltransferase</fullName>
    </alternativeName>
    <alternativeName>
        <fullName evidence="12">rRNA (cytosine-C(5)-)-methyltransferase RsmB</fullName>
    </alternativeName>
</protein>
<keyword evidence="17" id="KW-1185">Reference proteome</keyword>
<dbReference type="PROSITE" id="PS01153">
    <property type="entry name" value="NOL1_NOP2_SUN"/>
    <property type="match status" value="1"/>
</dbReference>
<dbReference type="PATRIC" id="fig|1698449.3.peg.1178"/>
<dbReference type="Gene3D" id="3.40.50.150">
    <property type="entry name" value="Vaccinia Virus protein VP39"/>
    <property type="match status" value="1"/>
</dbReference>
<comment type="function">
    <text evidence="1">Specifically methylates the cytosine at position 967 (m5C967) of 16S rRNA.</text>
</comment>
<dbReference type="NCBIfam" id="NF008149">
    <property type="entry name" value="PRK10901.1"/>
    <property type="match status" value="1"/>
</dbReference>
<gene>
    <name evidence="16" type="ORF">AKN88_05865</name>
</gene>
<evidence type="ECO:0000256" key="10">
    <source>
        <dbReference type="ARBA" id="ARBA00022884"/>
    </source>
</evidence>
<dbReference type="SUPFAM" id="SSF53335">
    <property type="entry name" value="S-adenosyl-L-methionine-dependent methyltransferases"/>
    <property type="match status" value="1"/>
</dbReference>
<dbReference type="GO" id="GO:0003723">
    <property type="term" value="F:RNA binding"/>
    <property type="evidence" value="ECO:0007669"/>
    <property type="project" value="UniProtKB-UniRule"/>
</dbReference>
<evidence type="ECO:0000256" key="6">
    <source>
        <dbReference type="ARBA" id="ARBA00022552"/>
    </source>
</evidence>
<evidence type="ECO:0000313" key="17">
    <source>
        <dbReference type="Proteomes" id="UP000063953"/>
    </source>
</evidence>
<keyword evidence="9 14" id="KW-0949">S-adenosyl-L-methionine</keyword>
<feature type="active site" description="Nucleophile" evidence="14">
    <location>
        <position position="373"/>
    </location>
</feature>
<accession>A0A0K1XDV3</accession>
<name>A0A0K1XDV3_9GAMM</name>
<organism evidence="16 17">
    <name type="scientific">Thiopseudomonas alkaliphila</name>
    <dbReference type="NCBI Taxonomy" id="1697053"/>
    <lineage>
        <taxon>Bacteria</taxon>
        <taxon>Pseudomonadati</taxon>
        <taxon>Pseudomonadota</taxon>
        <taxon>Gammaproteobacteria</taxon>
        <taxon>Pseudomonadales</taxon>
        <taxon>Pseudomonadaceae</taxon>
        <taxon>Thiopseudomonas</taxon>
    </lineage>
</organism>
<evidence type="ECO:0000256" key="9">
    <source>
        <dbReference type="ARBA" id="ARBA00022691"/>
    </source>
</evidence>
<dbReference type="PROSITE" id="PS51686">
    <property type="entry name" value="SAM_MT_RSMB_NOP"/>
    <property type="match status" value="1"/>
</dbReference>
<evidence type="ECO:0000256" key="13">
    <source>
        <dbReference type="ARBA" id="ARBA00047283"/>
    </source>
</evidence>
<keyword evidence="6" id="KW-0698">rRNA processing</keyword>
<feature type="binding site" evidence="14">
    <location>
        <position position="301"/>
    </location>
    <ligand>
        <name>S-adenosyl-L-methionine</name>
        <dbReference type="ChEBI" id="CHEBI:59789"/>
    </ligand>
</feature>
<evidence type="ECO:0000256" key="14">
    <source>
        <dbReference type="PROSITE-ProRule" id="PRU01023"/>
    </source>
</evidence>
<dbReference type="InterPro" id="IPR054728">
    <property type="entry name" value="RsmB-like_ferredoxin"/>
</dbReference>
<dbReference type="Pfam" id="PF01029">
    <property type="entry name" value="NusB"/>
    <property type="match status" value="1"/>
</dbReference>
<dbReference type="InterPro" id="IPR035926">
    <property type="entry name" value="NusB-like_sf"/>
</dbReference>
<evidence type="ECO:0000256" key="8">
    <source>
        <dbReference type="ARBA" id="ARBA00022679"/>
    </source>
</evidence>
<dbReference type="InterPro" id="IPR004573">
    <property type="entry name" value="rRNA_ssu_MeTfrase_B"/>
</dbReference>
<evidence type="ECO:0000256" key="12">
    <source>
        <dbReference type="ARBA" id="ARBA00031088"/>
    </source>
</evidence>
<proteinExistence type="inferred from homology"/>
<feature type="binding site" evidence="14">
    <location>
        <position position="320"/>
    </location>
    <ligand>
        <name>S-adenosyl-L-methionine</name>
        <dbReference type="ChEBI" id="CHEBI:59789"/>
    </ligand>
</feature>
<dbReference type="Gene3D" id="3.30.70.1170">
    <property type="entry name" value="Sun protein, domain 3"/>
    <property type="match status" value="1"/>
</dbReference>
<dbReference type="FunFam" id="3.40.50.150:FF:000022">
    <property type="entry name" value="Ribosomal RNA small subunit methyltransferase B"/>
    <property type="match status" value="1"/>
</dbReference>
<evidence type="ECO:0000313" key="16">
    <source>
        <dbReference type="EMBL" id="AKX59511.1"/>
    </source>
</evidence>
<keyword evidence="8 14" id="KW-0808">Transferase</keyword>
<dbReference type="NCBIfam" id="TIGR00563">
    <property type="entry name" value="rsmB"/>
    <property type="match status" value="1"/>
</dbReference>
<keyword evidence="7 14" id="KW-0489">Methyltransferase</keyword>
<dbReference type="AlphaFoldDB" id="A0A0K1XDV3"/>
<feature type="binding site" evidence="14">
    <location>
        <begin position="251"/>
        <end position="257"/>
    </location>
    <ligand>
        <name>S-adenosyl-L-methionine</name>
        <dbReference type="ChEBI" id="CHEBI:59789"/>
    </ligand>
</feature>
<evidence type="ECO:0000256" key="4">
    <source>
        <dbReference type="ARBA" id="ARBA00012140"/>
    </source>
</evidence>
<evidence type="ECO:0000256" key="2">
    <source>
        <dbReference type="ARBA" id="ARBA00004496"/>
    </source>
</evidence>
<keyword evidence="5" id="KW-0963">Cytoplasm</keyword>
<evidence type="ECO:0000256" key="7">
    <source>
        <dbReference type="ARBA" id="ARBA00022603"/>
    </source>
</evidence>
<dbReference type="Gene3D" id="1.10.287.730">
    <property type="entry name" value="Helix hairpin bin"/>
    <property type="match status" value="1"/>
</dbReference>
<dbReference type="PRINTS" id="PR02008">
    <property type="entry name" value="RCMTFAMILY"/>
</dbReference>
<dbReference type="Proteomes" id="UP000063953">
    <property type="component" value="Chromosome"/>
</dbReference>
<dbReference type="InterPro" id="IPR049560">
    <property type="entry name" value="MeTrfase_RsmB-F_NOP2_cat"/>
</dbReference>
<dbReference type="EC" id="2.1.1.176" evidence="4"/>
<dbReference type="GO" id="GO:0009383">
    <property type="term" value="F:rRNA (cytosine-C5-)-methyltransferase activity"/>
    <property type="evidence" value="ECO:0007669"/>
    <property type="project" value="TreeGrafter"/>
</dbReference>
<dbReference type="Pfam" id="PF22458">
    <property type="entry name" value="RsmF-B_ferredox"/>
    <property type="match status" value="1"/>
</dbReference>
<dbReference type="RefSeq" id="WP_053100688.1">
    <property type="nucleotide sequence ID" value="NZ_CP012365.1"/>
</dbReference>
<dbReference type="GO" id="GO:0006355">
    <property type="term" value="P:regulation of DNA-templated transcription"/>
    <property type="evidence" value="ECO:0007669"/>
    <property type="project" value="InterPro"/>
</dbReference>
<reference evidence="16 17" key="1">
    <citation type="journal article" date="2015" name="Genome Announc.">
        <title>Genome Sequences of Oblitimonas alkaliphila gen. nov. sp. nov. (Proposed), a Novel Bacterium of the Pseudomonadaceae Family.</title>
        <authorList>
            <person name="Lauer A.C."/>
            <person name="Nicholson A.C."/>
            <person name="Humrighouse B.W."/>
            <person name="Emery B."/>
            <person name="Drobish A."/>
            <person name="Juieng P."/>
            <person name="Loparev V."/>
            <person name="McQuiston J.R."/>
        </authorList>
    </citation>
    <scope>NUCLEOTIDE SEQUENCE [LARGE SCALE GENOMIC DNA]</scope>
    <source>
        <strain evidence="16 17">E5571</strain>
    </source>
</reference>
<dbReference type="PANTHER" id="PTHR22807:SF61">
    <property type="entry name" value="NOL1_NOP2_SUN FAMILY PROTEIN _ ANTITERMINATION NUSB DOMAIN-CONTAINING PROTEIN"/>
    <property type="match status" value="1"/>
</dbReference>
<evidence type="ECO:0000256" key="3">
    <source>
        <dbReference type="ARBA" id="ARBA00007494"/>
    </source>
</evidence>
<feature type="binding site" evidence="14">
    <location>
        <position position="275"/>
    </location>
    <ligand>
        <name>S-adenosyl-L-methionine</name>
        <dbReference type="ChEBI" id="CHEBI:59789"/>
    </ligand>
</feature>
<dbReference type="InterPro" id="IPR018314">
    <property type="entry name" value="RsmB/NOL1/NOP2-like_CS"/>
</dbReference>
<keyword evidence="10 14" id="KW-0694">RNA-binding</keyword>
<dbReference type="SUPFAM" id="SSF48013">
    <property type="entry name" value="NusB-like"/>
    <property type="match status" value="1"/>
</dbReference>
<dbReference type="EMBL" id="CP012365">
    <property type="protein sequence ID" value="AKX59511.1"/>
    <property type="molecule type" value="Genomic_DNA"/>
</dbReference>
<dbReference type="Pfam" id="PF01189">
    <property type="entry name" value="Methyltr_RsmB-F"/>
    <property type="match status" value="1"/>
</dbReference>
<dbReference type="PANTHER" id="PTHR22807">
    <property type="entry name" value="NOP2 YEAST -RELATED NOL1/NOP2/FMU SUN DOMAIN-CONTAINING"/>
    <property type="match status" value="1"/>
</dbReference>
<comment type="subcellular location">
    <subcellularLocation>
        <location evidence="2">Cytoplasm</location>
    </subcellularLocation>
</comment>
<dbReference type="GO" id="GO:0070475">
    <property type="term" value="P:rRNA base methylation"/>
    <property type="evidence" value="ECO:0007669"/>
    <property type="project" value="TreeGrafter"/>
</dbReference>
<dbReference type="NCBIfam" id="NF011494">
    <property type="entry name" value="PRK14902.1"/>
    <property type="match status" value="1"/>
</dbReference>
<evidence type="ECO:0000256" key="11">
    <source>
        <dbReference type="ARBA" id="ARBA00030399"/>
    </source>
</evidence>
<evidence type="ECO:0000256" key="1">
    <source>
        <dbReference type="ARBA" id="ARBA00002724"/>
    </source>
</evidence>
<feature type="domain" description="SAM-dependent MTase RsmB/NOP-type" evidence="15">
    <location>
        <begin position="161"/>
        <end position="431"/>
    </location>
</feature>
<dbReference type="InterPro" id="IPR006027">
    <property type="entry name" value="NusB_RsmB_TIM44"/>
</dbReference>
<dbReference type="FunFam" id="3.30.70.1170:FF:000002">
    <property type="entry name" value="Ribosomal RNA small subunit methyltransferase B"/>
    <property type="match status" value="1"/>
</dbReference>
<sequence>MSARLASAQALGAVIAGKASLNGSLPVQLDRVVEQDRALVQELALGTARWFPQLEVLANQWLEKPFRRADSDVQALLFIGLYQLLYMRIPEHAAISETVNAAAGLKKKWAKGLLNAVLRKAQAEGAEQLQQLQKDPVVVTAHPRWLQKQLKAVWPEHWLAICEQANQYPPFTLRVNQQRINQADYLALLAEQGIAAKATAYSDVGITLDKPCSVYELPHFAEGWVSVQDEAAQLSAGLLDLHAGQRVLDACCAPGGKTCHILETEANLQELIAIDLEPHRLKRVAENLERLQLTAQLKAGDARQLEQWWDGQLFDRILLDAPCSATGVIRRNPDIKITRQAADIPALATLQGELLDVLWQTLKPGGVLLYATCSILPEENTQVVEAFLARTPGAEQWSINAEFGLEQPAGRQLFPQAQGHDGFYYARLVKAAE</sequence>
<evidence type="ECO:0000259" key="15">
    <source>
        <dbReference type="PROSITE" id="PS51686"/>
    </source>
</evidence>
<dbReference type="Gene3D" id="1.10.940.10">
    <property type="entry name" value="NusB-like"/>
    <property type="match status" value="1"/>
</dbReference>